<keyword evidence="5 10" id="KW-0489">Methyltransferase</keyword>
<dbReference type="InterPro" id="IPR029028">
    <property type="entry name" value="Alpha/beta_knot_MTases"/>
</dbReference>
<dbReference type="GO" id="GO:0070042">
    <property type="term" value="F:rRNA (uridine-N3-)-methyltransferase activity"/>
    <property type="evidence" value="ECO:0007669"/>
    <property type="project" value="TreeGrafter"/>
</dbReference>
<dbReference type="GO" id="GO:0070475">
    <property type="term" value="P:rRNA base methylation"/>
    <property type="evidence" value="ECO:0007669"/>
    <property type="project" value="TreeGrafter"/>
</dbReference>
<organism evidence="13 14">
    <name type="scientific">Desulfovibrio ferrophilus</name>
    <dbReference type="NCBI Taxonomy" id="241368"/>
    <lineage>
        <taxon>Bacteria</taxon>
        <taxon>Pseudomonadati</taxon>
        <taxon>Thermodesulfobacteriota</taxon>
        <taxon>Desulfovibrionia</taxon>
        <taxon>Desulfovibrionales</taxon>
        <taxon>Desulfovibrionaceae</taxon>
        <taxon>Desulfovibrio</taxon>
    </lineage>
</organism>
<name>A0A2Z6AWP7_9BACT</name>
<dbReference type="Gene3D" id="3.40.1280.10">
    <property type="match status" value="1"/>
</dbReference>
<dbReference type="Pfam" id="PF20260">
    <property type="entry name" value="PUA_4"/>
    <property type="match status" value="1"/>
</dbReference>
<evidence type="ECO:0000313" key="13">
    <source>
        <dbReference type="EMBL" id="BBD07640.1"/>
    </source>
</evidence>
<keyword evidence="6 10" id="KW-0808">Transferase</keyword>
<evidence type="ECO:0000256" key="3">
    <source>
        <dbReference type="ARBA" id="ARBA00022490"/>
    </source>
</evidence>
<keyword evidence="7 10" id="KW-0949">S-adenosyl-L-methionine</keyword>
<dbReference type="AlphaFoldDB" id="A0A2Z6AWP7"/>
<dbReference type="CDD" id="cd18084">
    <property type="entry name" value="RsmE-like"/>
    <property type="match status" value="1"/>
</dbReference>
<evidence type="ECO:0000313" key="14">
    <source>
        <dbReference type="Proteomes" id="UP000269883"/>
    </source>
</evidence>
<dbReference type="InterPro" id="IPR006700">
    <property type="entry name" value="RsmE"/>
</dbReference>
<dbReference type="PANTHER" id="PTHR30027">
    <property type="entry name" value="RIBOSOMAL RNA SMALL SUBUNIT METHYLTRANSFERASE E"/>
    <property type="match status" value="1"/>
</dbReference>
<comment type="similarity">
    <text evidence="2 10">Belongs to the RNA methyltransferase RsmE family.</text>
</comment>
<keyword evidence="3 10" id="KW-0963">Cytoplasm</keyword>
<dbReference type="InterPro" id="IPR029026">
    <property type="entry name" value="tRNA_m1G_MTases_N"/>
</dbReference>
<evidence type="ECO:0000256" key="10">
    <source>
        <dbReference type="PIRNR" id="PIRNR015601"/>
    </source>
</evidence>
<dbReference type="SUPFAM" id="SSF75217">
    <property type="entry name" value="alpha/beta knot"/>
    <property type="match status" value="1"/>
</dbReference>
<sequence length="239" mass="25759">MKTFFLDSESWCEPYALTGQEAHHLSRVLRLGPGAEVHLIDGVGHEGTFRVDSVTKSRVSLTPLSLSEVSPQSPRIVLAMGWTKGLRRGWLLEKAVELRAGGLWFWQAEHSQGRVPNAPKETWSGKLLAGAKQCGNPLLPELKTLPGGVSELIQAGKNFERTYLLHEDRTAGAPLSPAEVTASGDALCVLGPEGGFAPSEAQALMDAGFTPISLGPSILRWETAALTTLSLFWWGGQHA</sequence>
<feature type="domain" description="Ribosomal RNA small subunit methyltransferase E methyltransferase" evidence="11">
    <location>
        <begin position="72"/>
        <end position="232"/>
    </location>
</feature>
<dbReference type="EC" id="2.1.1.193" evidence="10"/>
<evidence type="ECO:0000256" key="1">
    <source>
        <dbReference type="ARBA" id="ARBA00004496"/>
    </source>
</evidence>
<gene>
    <name evidence="13" type="ORF">DFE_0914</name>
</gene>
<protein>
    <recommendedName>
        <fullName evidence="10">Ribosomal RNA small subunit methyltransferase E</fullName>
        <ecNumber evidence="10">2.1.1.193</ecNumber>
    </recommendedName>
</protein>
<keyword evidence="14" id="KW-1185">Reference proteome</keyword>
<evidence type="ECO:0000256" key="7">
    <source>
        <dbReference type="ARBA" id="ARBA00022691"/>
    </source>
</evidence>
<evidence type="ECO:0000256" key="4">
    <source>
        <dbReference type="ARBA" id="ARBA00022552"/>
    </source>
</evidence>
<dbReference type="InterPro" id="IPR046887">
    <property type="entry name" value="RsmE_PUA-like"/>
</dbReference>
<dbReference type="NCBIfam" id="TIGR00046">
    <property type="entry name" value="RsmE family RNA methyltransferase"/>
    <property type="match status" value="1"/>
</dbReference>
<evidence type="ECO:0000256" key="8">
    <source>
        <dbReference type="ARBA" id="ARBA00025699"/>
    </source>
</evidence>
<evidence type="ECO:0000259" key="11">
    <source>
        <dbReference type="Pfam" id="PF04452"/>
    </source>
</evidence>
<dbReference type="KEGG" id="dfl:DFE_0914"/>
<proteinExistence type="inferred from homology"/>
<accession>A0A2Z6AWP7</accession>
<evidence type="ECO:0000256" key="6">
    <source>
        <dbReference type="ARBA" id="ARBA00022679"/>
    </source>
</evidence>
<comment type="subcellular location">
    <subcellularLocation>
        <location evidence="1 10">Cytoplasm</location>
    </subcellularLocation>
</comment>
<dbReference type="NCBIfam" id="NF008703">
    <property type="entry name" value="PRK11713.6-2"/>
    <property type="match status" value="1"/>
</dbReference>
<dbReference type="OrthoDB" id="9815641at2"/>
<dbReference type="PANTHER" id="PTHR30027:SF3">
    <property type="entry name" value="16S RRNA (URACIL(1498)-N(3))-METHYLTRANSFERASE"/>
    <property type="match status" value="1"/>
</dbReference>
<evidence type="ECO:0000259" key="12">
    <source>
        <dbReference type="Pfam" id="PF20260"/>
    </source>
</evidence>
<dbReference type="InterPro" id="IPR015947">
    <property type="entry name" value="PUA-like_sf"/>
</dbReference>
<evidence type="ECO:0000256" key="5">
    <source>
        <dbReference type="ARBA" id="ARBA00022603"/>
    </source>
</evidence>
<comment type="function">
    <text evidence="8 10">Specifically methylates the N3 position of the uracil ring of uridine 1498 (m3U1498) in 16S rRNA. Acts on the fully assembled 30S ribosomal subunit.</text>
</comment>
<keyword evidence="4 10" id="KW-0698">rRNA processing</keyword>
<dbReference type="SUPFAM" id="SSF88697">
    <property type="entry name" value="PUA domain-like"/>
    <property type="match status" value="1"/>
</dbReference>
<comment type="catalytic activity">
    <reaction evidence="9 10">
        <text>uridine(1498) in 16S rRNA + S-adenosyl-L-methionine = N(3)-methyluridine(1498) in 16S rRNA + S-adenosyl-L-homocysteine + H(+)</text>
        <dbReference type="Rhea" id="RHEA:42920"/>
        <dbReference type="Rhea" id="RHEA-COMP:10283"/>
        <dbReference type="Rhea" id="RHEA-COMP:10284"/>
        <dbReference type="ChEBI" id="CHEBI:15378"/>
        <dbReference type="ChEBI" id="CHEBI:57856"/>
        <dbReference type="ChEBI" id="CHEBI:59789"/>
        <dbReference type="ChEBI" id="CHEBI:65315"/>
        <dbReference type="ChEBI" id="CHEBI:74502"/>
        <dbReference type="EC" id="2.1.1.193"/>
    </reaction>
</comment>
<dbReference type="Pfam" id="PF04452">
    <property type="entry name" value="Methyltrans_RNA"/>
    <property type="match status" value="1"/>
</dbReference>
<evidence type="ECO:0000256" key="9">
    <source>
        <dbReference type="ARBA" id="ARBA00047944"/>
    </source>
</evidence>
<dbReference type="GO" id="GO:0005737">
    <property type="term" value="C:cytoplasm"/>
    <property type="evidence" value="ECO:0007669"/>
    <property type="project" value="UniProtKB-SubCell"/>
</dbReference>
<evidence type="ECO:0000256" key="2">
    <source>
        <dbReference type="ARBA" id="ARBA00005528"/>
    </source>
</evidence>
<dbReference type="PIRSF" id="PIRSF015601">
    <property type="entry name" value="MTase_slr0722"/>
    <property type="match status" value="1"/>
</dbReference>
<dbReference type="EMBL" id="AP017378">
    <property type="protein sequence ID" value="BBD07640.1"/>
    <property type="molecule type" value="Genomic_DNA"/>
</dbReference>
<feature type="domain" description="Ribosomal RNA small subunit methyltransferase E PUA-like" evidence="12">
    <location>
        <begin position="17"/>
        <end position="63"/>
    </location>
</feature>
<reference evidence="13 14" key="1">
    <citation type="journal article" date="2018" name="Sci. Adv.">
        <title>Multi-heme cytochromes provide a pathway for survival in energy-limited environments.</title>
        <authorList>
            <person name="Deng X."/>
            <person name="Dohmae N."/>
            <person name="Nealson K.H."/>
            <person name="Hashimoto K."/>
            <person name="Okamoto A."/>
        </authorList>
    </citation>
    <scope>NUCLEOTIDE SEQUENCE [LARGE SCALE GENOMIC DNA]</scope>
    <source>
        <strain evidence="13 14">IS5</strain>
    </source>
</reference>
<dbReference type="RefSeq" id="WP_126377069.1">
    <property type="nucleotide sequence ID" value="NZ_AP017378.1"/>
</dbReference>
<dbReference type="InterPro" id="IPR046886">
    <property type="entry name" value="RsmE_MTase_dom"/>
</dbReference>
<dbReference type="Proteomes" id="UP000269883">
    <property type="component" value="Chromosome"/>
</dbReference>